<protein>
    <submittedName>
        <fullName evidence="1">Uncharacterized protein</fullName>
    </submittedName>
</protein>
<sequence>MLEVNADSDFLAFGLGQPVMLPTSEGIMKNLTCSFLCLLTMTGFAVAGVSEDVKAAAKSSLQGSLVKDVQVNGTTATITYKSLGASDWSGDSRERTAARCIPKVLQKVSSIKKVIIVIEQDFRAVMTRSDANSFYGVFTSDDDFKKNVSDGVVYNKARLAQWNREFVVLKK</sequence>
<evidence type="ECO:0000313" key="1">
    <source>
        <dbReference type="EMBL" id="OJX61161.1"/>
    </source>
</evidence>
<dbReference type="Proteomes" id="UP000184233">
    <property type="component" value="Unassembled WGS sequence"/>
</dbReference>
<name>A0A1M3L6G8_9BACT</name>
<accession>A0A1M3L6G8</accession>
<evidence type="ECO:0000313" key="2">
    <source>
        <dbReference type="Proteomes" id="UP000184233"/>
    </source>
</evidence>
<comment type="caution">
    <text evidence="1">The sequence shown here is derived from an EMBL/GenBank/DDBJ whole genome shotgun (WGS) entry which is preliminary data.</text>
</comment>
<proteinExistence type="predicted"/>
<dbReference type="STRING" id="1895771.BGO89_00775"/>
<reference evidence="1 2" key="1">
    <citation type="submission" date="2016-09" db="EMBL/GenBank/DDBJ databases">
        <title>Genome-resolved meta-omics ties microbial dynamics to process performance in biotechnology for thiocyanate degradation.</title>
        <authorList>
            <person name="Kantor R.S."/>
            <person name="Huddy R.J."/>
            <person name="Iyer R."/>
            <person name="Thomas B.C."/>
            <person name="Brown C.T."/>
            <person name="Anantharaman K."/>
            <person name="Tringe S."/>
            <person name="Hettich R.L."/>
            <person name="Harrison S.T."/>
            <person name="Banfield J.F."/>
        </authorList>
    </citation>
    <scope>NUCLEOTIDE SEQUENCE [LARGE SCALE GENOMIC DNA]</scope>
    <source>
        <strain evidence="1">59-99</strain>
    </source>
</reference>
<dbReference type="AlphaFoldDB" id="A0A1M3L6G8"/>
<gene>
    <name evidence="1" type="ORF">BGO89_00775</name>
</gene>
<dbReference type="EMBL" id="MKVH01000002">
    <property type="protein sequence ID" value="OJX61161.1"/>
    <property type="molecule type" value="Genomic_DNA"/>
</dbReference>
<organism evidence="1 2">
    <name type="scientific">Candidatus Kapaibacterium thiocyanatum</name>
    <dbReference type="NCBI Taxonomy" id="1895771"/>
    <lineage>
        <taxon>Bacteria</taxon>
        <taxon>Pseudomonadati</taxon>
        <taxon>Candidatus Kapaibacteriota</taxon>
        <taxon>Candidatus Kapaibacteriia</taxon>
        <taxon>Candidatus Kapaibacteriales</taxon>
        <taxon>Candidatus Kapaibacteriaceae</taxon>
        <taxon>Candidatus Kapaibacterium</taxon>
    </lineage>
</organism>